<dbReference type="PANTHER" id="PTHR38019:SF1">
    <property type="entry name" value="N-ACETYLTRANSFERASE DOMAIN-CONTAINING PROTEIN"/>
    <property type="match status" value="1"/>
</dbReference>
<dbReference type="VEuPathDB" id="TrichDB:TRFO_37533"/>
<proteinExistence type="predicted"/>
<evidence type="ECO:0000256" key="1">
    <source>
        <dbReference type="SAM" id="Coils"/>
    </source>
</evidence>
<feature type="region of interest" description="Disordered" evidence="2">
    <location>
        <begin position="1"/>
        <end position="22"/>
    </location>
</feature>
<organism evidence="3 4">
    <name type="scientific">Tritrichomonas foetus</name>
    <dbReference type="NCBI Taxonomy" id="1144522"/>
    <lineage>
        <taxon>Eukaryota</taxon>
        <taxon>Metamonada</taxon>
        <taxon>Parabasalia</taxon>
        <taxon>Tritrichomonadida</taxon>
        <taxon>Tritrichomonadidae</taxon>
        <taxon>Tritrichomonas</taxon>
    </lineage>
</organism>
<name>A0A1J4JF66_9EUKA</name>
<keyword evidence="1" id="KW-0175">Coiled coil</keyword>
<protein>
    <submittedName>
        <fullName evidence="3">Uncharacterized protein</fullName>
    </submittedName>
</protein>
<reference evidence="3" key="1">
    <citation type="submission" date="2016-10" db="EMBL/GenBank/DDBJ databases">
        <authorList>
            <person name="Benchimol M."/>
            <person name="Almeida L.G."/>
            <person name="Vasconcelos A.T."/>
            <person name="Perreira-Neves A."/>
            <person name="Rosa I.A."/>
            <person name="Tasca T."/>
            <person name="Bogo M.R."/>
            <person name="de Souza W."/>
        </authorList>
    </citation>
    <scope>NUCLEOTIDE SEQUENCE [LARGE SCALE GENOMIC DNA]</scope>
    <source>
        <strain evidence="3">K</strain>
    </source>
</reference>
<dbReference type="PANTHER" id="PTHR38019">
    <property type="entry name" value="KDA ANTIGEN P200, PUTATIVE-RELATED"/>
    <property type="match status" value="1"/>
</dbReference>
<dbReference type="RefSeq" id="XP_068349428.1">
    <property type="nucleotide sequence ID" value="XM_068511483.1"/>
</dbReference>
<accession>A0A1J4JF66</accession>
<gene>
    <name evidence="3" type="ORF">TRFO_37533</name>
</gene>
<keyword evidence="4" id="KW-1185">Reference proteome</keyword>
<evidence type="ECO:0000256" key="2">
    <source>
        <dbReference type="SAM" id="MobiDB-lite"/>
    </source>
</evidence>
<comment type="caution">
    <text evidence="3">The sequence shown here is derived from an EMBL/GenBank/DDBJ whole genome shotgun (WGS) entry which is preliminary data.</text>
</comment>
<feature type="compositionally biased region" description="Acidic residues" evidence="2">
    <location>
        <begin position="100"/>
        <end position="111"/>
    </location>
</feature>
<feature type="compositionally biased region" description="Basic and acidic residues" evidence="2">
    <location>
        <begin position="87"/>
        <end position="98"/>
    </location>
</feature>
<feature type="compositionally biased region" description="Polar residues" evidence="2">
    <location>
        <begin position="1"/>
        <end position="13"/>
    </location>
</feature>
<dbReference type="GeneID" id="94846187"/>
<dbReference type="Proteomes" id="UP000179807">
    <property type="component" value="Unassembled WGS sequence"/>
</dbReference>
<sequence>MQTSIESQNQESPLSPRRRSRVIFSNEPISVRAMKNLGFTKEDLEYPSEARINEFTRNPAFKSFVREELTKDVDERLKLFNEEKQRIKEEDEQRKQENLENTESEDQSEFDFESIELKMQRTIERHKKQIELKIFQALAEKYRKENEIKRAELEQLRLEEFRQSIIQKHMIEEENNARRQEFFNQKETERMERIELYMKAEAERQQKYLQRKEEEKIKREQEKMEFEQMLQEKLLIHNEIERQKDETRREQLKSKLLILEERERRVQQSRQEAMIRFKTKNDQKQEIHNQLKSEIDSIRQKKINSLRKKAAERDAQLQEKLRKLDEEKKQILLEKRSKTEIVVQRAQMVREEKQKEKEKVNEIYIQRQKRAEEKLKQMEEERYLDYIQSLEIEKSIKERLRLLKEEQENEIRRKHDEVYEKDRIRTKQIEEKRQEEAFEREFEALKEKIAVSRKQFNLLVKERQQSLLNQEKQTEMVQKMKELAEKENRRKQKLILYLQQKQIAESKIRYFEQKISEELSMAKTEGQLRQIAENYDIDFESIDAKARNPKGNRQTINDFITQMGGNTSTLKDNE</sequence>
<feature type="region of interest" description="Disordered" evidence="2">
    <location>
        <begin position="87"/>
        <end position="111"/>
    </location>
</feature>
<evidence type="ECO:0000313" key="3">
    <source>
        <dbReference type="EMBL" id="OHS96291.1"/>
    </source>
</evidence>
<dbReference type="EMBL" id="MLAK01001185">
    <property type="protein sequence ID" value="OHS96291.1"/>
    <property type="molecule type" value="Genomic_DNA"/>
</dbReference>
<feature type="coiled-coil region" evidence="1">
    <location>
        <begin position="209"/>
        <end position="489"/>
    </location>
</feature>
<dbReference type="AlphaFoldDB" id="A0A1J4JF66"/>
<evidence type="ECO:0000313" key="4">
    <source>
        <dbReference type="Proteomes" id="UP000179807"/>
    </source>
</evidence>